<proteinExistence type="predicted"/>
<evidence type="ECO:0000313" key="3">
    <source>
        <dbReference type="Proteomes" id="UP001341281"/>
    </source>
</evidence>
<feature type="region of interest" description="Disordered" evidence="1">
    <location>
        <begin position="104"/>
        <end position="128"/>
    </location>
</feature>
<sequence>MTRKILSNQNMKQILAGTQESTVEDMTQEDKEEDQLELGKKESKGVKKNDQERRVSARLRKYTGVTMEEKNKKMAMKRNLEGLSKQELQEMVQAGIQALSQMTAALHRREEGPRRLPYHQDGGAGGNV</sequence>
<name>A0AAQ3PM73_PASNO</name>
<gene>
    <name evidence="2" type="ORF">U9M48_001549</name>
</gene>
<dbReference type="AlphaFoldDB" id="A0AAQ3PM73"/>
<organism evidence="2 3">
    <name type="scientific">Paspalum notatum var. saurae</name>
    <dbReference type="NCBI Taxonomy" id="547442"/>
    <lineage>
        <taxon>Eukaryota</taxon>
        <taxon>Viridiplantae</taxon>
        <taxon>Streptophyta</taxon>
        <taxon>Embryophyta</taxon>
        <taxon>Tracheophyta</taxon>
        <taxon>Spermatophyta</taxon>
        <taxon>Magnoliopsida</taxon>
        <taxon>Liliopsida</taxon>
        <taxon>Poales</taxon>
        <taxon>Poaceae</taxon>
        <taxon>PACMAD clade</taxon>
        <taxon>Panicoideae</taxon>
        <taxon>Andropogonodae</taxon>
        <taxon>Paspaleae</taxon>
        <taxon>Paspalinae</taxon>
        <taxon>Paspalum</taxon>
    </lineage>
</organism>
<dbReference type="Proteomes" id="UP001341281">
    <property type="component" value="Chromosome 01"/>
</dbReference>
<feature type="compositionally biased region" description="Polar residues" evidence="1">
    <location>
        <begin position="1"/>
        <end position="21"/>
    </location>
</feature>
<reference evidence="2 3" key="1">
    <citation type="submission" date="2024-02" db="EMBL/GenBank/DDBJ databases">
        <title>High-quality chromosome-scale genome assembly of Pensacola bahiagrass (Paspalum notatum Flugge var. saurae).</title>
        <authorList>
            <person name="Vega J.M."/>
            <person name="Podio M."/>
            <person name="Orjuela J."/>
            <person name="Siena L.A."/>
            <person name="Pessino S.C."/>
            <person name="Combes M.C."/>
            <person name="Mariac C."/>
            <person name="Albertini E."/>
            <person name="Pupilli F."/>
            <person name="Ortiz J.P.A."/>
            <person name="Leblanc O."/>
        </authorList>
    </citation>
    <scope>NUCLEOTIDE SEQUENCE [LARGE SCALE GENOMIC DNA]</scope>
    <source>
        <strain evidence="2">R1</strain>
        <tissue evidence="2">Leaf</tissue>
    </source>
</reference>
<protein>
    <submittedName>
        <fullName evidence="2">Uncharacterized protein</fullName>
    </submittedName>
</protein>
<dbReference type="EMBL" id="CP144745">
    <property type="protein sequence ID" value="WVZ50278.1"/>
    <property type="molecule type" value="Genomic_DNA"/>
</dbReference>
<accession>A0AAQ3PM73</accession>
<evidence type="ECO:0000256" key="1">
    <source>
        <dbReference type="SAM" id="MobiDB-lite"/>
    </source>
</evidence>
<feature type="compositionally biased region" description="Acidic residues" evidence="1">
    <location>
        <begin position="22"/>
        <end position="36"/>
    </location>
</feature>
<feature type="compositionally biased region" description="Basic and acidic residues" evidence="1">
    <location>
        <begin position="37"/>
        <end position="55"/>
    </location>
</feature>
<keyword evidence="3" id="KW-1185">Reference proteome</keyword>
<evidence type="ECO:0000313" key="2">
    <source>
        <dbReference type="EMBL" id="WVZ50278.1"/>
    </source>
</evidence>
<feature type="region of interest" description="Disordered" evidence="1">
    <location>
        <begin position="1"/>
        <end position="55"/>
    </location>
</feature>